<accession>A0A532UZD1</accession>
<dbReference type="SUPFAM" id="SSF54427">
    <property type="entry name" value="NTF2-like"/>
    <property type="match status" value="1"/>
</dbReference>
<dbReference type="Gene3D" id="3.10.450.50">
    <property type="match status" value="1"/>
</dbReference>
<dbReference type="PANTHER" id="PTHR38436:SF1">
    <property type="entry name" value="ESTER CYCLASE"/>
    <property type="match status" value="1"/>
</dbReference>
<proteinExistence type="predicted"/>
<dbReference type="InterPro" id="IPR009959">
    <property type="entry name" value="Cyclase_SnoaL-like"/>
</dbReference>
<dbReference type="EMBL" id="NJBN01000005">
    <property type="protein sequence ID" value="TKJ40239.1"/>
    <property type="molecule type" value="Genomic_DNA"/>
</dbReference>
<organism evidence="1 2">
    <name type="scientific">candidate division LCP-89 bacterium B3_LCP</name>
    <dbReference type="NCBI Taxonomy" id="2012998"/>
    <lineage>
        <taxon>Bacteria</taxon>
        <taxon>Pseudomonadati</taxon>
        <taxon>Bacteria division LCP-89</taxon>
    </lineage>
</organism>
<dbReference type="Proteomes" id="UP000319619">
    <property type="component" value="Unassembled WGS sequence"/>
</dbReference>
<dbReference type="PANTHER" id="PTHR38436">
    <property type="entry name" value="POLYKETIDE CYCLASE SNOAL-LIKE DOMAIN"/>
    <property type="match status" value="1"/>
</dbReference>
<reference evidence="1 2" key="1">
    <citation type="submission" date="2017-06" db="EMBL/GenBank/DDBJ databases">
        <title>Novel microbial phyla capable of carbon fixation and sulfur reduction in deep-sea sediments.</title>
        <authorList>
            <person name="Huang J."/>
            <person name="Baker B."/>
            <person name="Wang Y."/>
        </authorList>
    </citation>
    <scope>NUCLEOTIDE SEQUENCE [LARGE SCALE GENOMIC DNA]</scope>
    <source>
        <strain evidence="1">B3_LCP</strain>
    </source>
</reference>
<dbReference type="Pfam" id="PF07366">
    <property type="entry name" value="SnoaL"/>
    <property type="match status" value="1"/>
</dbReference>
<sequence>MGKIERMFFSFSLIAIIFMLISGCEDKEKAIEERNKAIVRHVHEEVAKGNAAVFDEVLASNYIRHCQAMPPELQELHGTEQFKAFVKDFMKAVPDAHDSIDLMIAEGDKVAYIATTTGTQVGQMGPFPASGKEFTLVNIIIHRLEDGKIAETWVSWDNVAFLTQLGFFPPPGEDNE</sequence>
<dbReference type="InterPro" id="IPR032710">
    <property type="entry name" value="NTF2-like_dom_sf"/>
</dbReference>
<dbReference type="AlphaFoldDB" id="A0A532UZD1"/>
<name>A0A532UZD1_UNCL8</name>
<evidence type="ECO:0000313" key="1">
    <source>
        <dbReference type="EMBL" id="TKJ40239.1"/>
    </source>
</evidence>
<gene>
    <name evidence="1" type="ORF">CEE37_07900</name>
</gene>
<protein>
    <submittedName>
        <fullName evidence="1">Ester cyclase</fullName>
    </submittedName>
</protein>
<dbReference type="PROSITE" id="PS51257">
    <property type="entry name" value="PROKAR_LIPOPROTEIN"/>
    <property type="match status" value="1"/>
</dbReference>
<comment type="caution">
    <text evidence="1">The sequence shown here is derived from an EMBL/GenBank/DDBJ whole genome shotgun (WGS) entry which is preliminary data.</text>
</comment>
<dbReference type="GO" id="GO:0030638">
    <property type="term" value="P:polyketide metabolic process"/>
    <property type="evidence" value="ECO:0007669"/>
    <property type="project" value="InterPro"/>
</dbReference>
<evidence type="ECO:0000313" key="2">
    <source>
        <dbReference type="Proteomes" id="UP000319619"/>
    </source>
</evidence>